<reference evidence="3" key="1">
    <citation type="submission" date="2018-03" db="EMBL/GenBank/DDBJ databases">
        <authorList>
            <person name="Batty M. E."/>
            <person name="Batty M E."/>
        </authorList>
    </citation>
    <scope>NUCLEOTIDE SEQUENCE [LARGE SCALE GENOMIC DNA]</scope>
    <source>
        <strain evidence="3">Gilliam</strain>
    </source>
</reference>
<accession>A0A2U3QW76</accession>
<dbReference type="InterPro" id="IPR038717">
    <property type="entry name" value="Tc1-like_DDE_dom"/>
</dbReference>
<dbReference type="Pfam" id="PF13358">
    <property type="entry name" value="DDE_3"/>
    <property type="match status" value="1"/>
</dbReference>
<name>A0A2U3QW76_ORITS</name>
<evidence type="ECO:0000259" key="1">
    <source>
        <dbReference type="Pfam" id="PF13358"/>
    </source>
</evidence>
<dbReference type="AlphaFoldDB" id="A0A2U3QW76"/>
<evidence type="ECO:0000313" key="2">
    <source>
        <dbReference type="EMBL" id="SPR05169.1"/>
    </source>
</evidence>
<evidence type="ECO:0000313" key="3">
    <source>
        <dbReference type="Proteomes" id="UP000244959"/>
    </source>
</evidence>
<gene>
    <name evidence="2" type="ORF">GILLIAM_00910</name>
</gene>
<sequence length="117" mass="13012">MDLALYVVGAMAKKAYQHTRMVCMVAGLSNGKVIAYFLFDGNCNNSFFESYVQAILIKVLTLGQTVILDNISFHKTVMIKSLIESVGRTLLYSNNVGNRYNQINFITCSTAMLISLN</sequence>
<dbReference type="RefSeq" id="WP_109234701.1">
    <property type="nucleotide sequence ID" value="NZ_LS398551.1"/>
</dbReference>
<proteinExistence type="predicted"/>
<dbReference type="EMBL" id="LS398551">
    <property type="protein sequence ID" value="SPR05169.1"/>
    <property type="molecule type" value="Genomic_DNA"/>
</dbReference>
<dbReference type="Proteomes" id="UP000244959">
    <property type="component" value="Chromosome I"/>
</dbReference>
<keyword evidence="3" id="KW-1185">Reference proteome</keyword>
<protein>
    <submittedName>
        <fullName evidence="2">IS630 family transposase</fullName>
    </submittedName>
</protein>
<organism evidence="2 3">
    <name type="scientific">Orientia tsutsugamushi str. Gilliam</name>
    <dbReference type="NCBI Taxonomy" id="1359184"/>
    <lineage>
        <taxon>Bacteria</taxon>
        <taxon>Pseudomonadati</taxon>
        <taxon>Pseudomonadota</taxon>
        <taxon>Alphaproteobacteria</taxon>
        <taxon>Rickettsiales</taxon>
        <taxon>Rickettsiaceae</taxon>
        <taxon>Rickettsieae</taxon>
        <taxon>Orientia</taxon>
    </lineage>
</organism>
<feature type="domain" description="Tc1-like transposase DDE" evidence="1">
    <location>
        <begin position="14"/>
        <end position="92"/>
    </location>
</feature>